<dbReference type="Proteomes" id="UP000005546">
    <property type="component" value="Unassembled WGS sequence"/>
</dbReference>
<sequence>MQRYDLESVSCNRGKSVICRIGKYLFLGIVVLLDCFTRLCQQRNGHMDT</sequence>
<dbReference type="HOGENOM" id="CLU_3138811_0_0_10"/>
<gene>
    <name evidence="2" type="ORF">HMPREF9442_02657</name>
</gene>
<dbReference type="AlphaFoldDB" id="F3QWS5"/>
<keyword evidence="1" id="KW-0812">Transmembrane</keyword>
<keyword evidence="1" id="KW-1133">Transmembrane helix</keyword>
<evidence type="ECO:0000256" key="1">
    <source>
        <dbReference type="SAM" id="Phobius"/>
    </source>
</evidence>
<keyword evidence="3" id="KW-1185">Reference proteome</keyword>
<accession>F3QWS5</accession>
<feature type="transmembrane region" description="Helical" evidence="1">
    <location>
        <begin position="21"/>
        <end position="39"/>
    </location>
</feature>
<dbReference type="EMBL" id="AFBR01000073">
    <property type="protein sequence ID" value="EGG51980.1"/>
    <property type="molecule type" value="Genomic_DNA"/>
</dbReference>
<evidence type="ECO:0000313" key="3">
    <source>
        <dbReference type="Proteomes" id="UP000005546"/>
    </source>
</evidence>
<proteinExistence type="predicted"/>
<protein>
    <submittedName>
        <fullName evidence="2">Uncharacterized protein</fullName>
    </submittedName>
</protein>
<name>F3QWS5_9BACT</name>
<reference evidence="2 3" key="1">
    <citation type="submission" date="2011-02" db="EMBL/GenBank/DDBJ databases">
        <authorList>
            <person name="Weinstock G."/>
            <person name="Sodergren E."/>
            <person name="Clifton S."/>
            <person name="Fulton L."/>
            <person name="Fulton B."/>
            <person name="Courtney L."/>
            <person name="Fronick C."/>
            <person name="Harrison M."/>
            <person name="Strong C."/>
            <person name="Farmer C."/>
            <person name="Delahaunty K."/>
            <person name="Markovic C."/>
            <person name="Hall O."/>
            <person name="Minx P."/>
            <person name="Tomlinson C."/>
            <person name="Mitreva M."/>
            <person name="Hou S."/>
            <person name="Chen J."/>
            <person name="Wollam A."/>
            <person name="Pepin K.H."/>
            <person name="Johnson M."/>
            <person name="Bhonagiri V."/>
            <person name="Zhang X."/>
            <person name="Suruliraj S."/>
            <person name="Warren W."/>
            <person name="Chinwalla A."/>
            <person name="Mardis E.R."/>
            <person name="Wilson R.K."/>
        </authorList>
    </citation>
    <scope>NUCLEOTIDE SEQUENCE [LARGE SCALE GENOMIC DNA]</scope>
    <source>
        <strain evidence="2 3">YIT 11841</strain>
    </source>
</reference>
<evidence type="ECO:0000313" key="2">
    <source>
        <dbReference type="EMBL" id="EGG51980.1"/>
    </source>
</evidence>
<dbReference type="STRING" id="762982.HMPREF9442_02657"/>
<comment type="caution">
    <text evidence="2">The sequence shown here is derived from an EMBL/GenBank/DDBJ whole genome shotgun (WGS) entry which is preliminary data.</text>
</comment>
<organism evidence="2 3">
    <name type="scientific">Paraprevotella xylaniphila YIT 11841</name>
    <dbReference type="NCBI Taxonomy" id="762982"/>
    <lineage>
        <taxon>Bacteria</taxon>
        <taxon>Pseudomonadati</taxon>
        <taxon>Bacteroidota</taxon>
        <taxon>Bacteroidia</taxon>
        <taxon>Bacteroidales</taxon>
        <taxon>Prevotellaceae</taxon>
        <taxon>Paraprevotella</taxon>
    </lineage>
</organism>
<keyword evidence="1" id="KW-0472">Membrane</keyword>